<dbReference type="Pfam" id="PF00048">
    <property type="entry name" value="IL8"/>
    <property type="match status" value="1"/>
</dbReference>
<feature type="chain" id="PRO_5020802082" description="Chemokine interleukin-8-like domain-containing protein" evidence="3">
    <location>
        <begin position="23"/>
        <end position="199"/>
    </location>
</feature>
<dbReference type="AlphaFoldDB" id="A0A4V6XZ48"/>
<evidence type="ECO:0000256" key="3">
    <source>
        <dbReference type="SAM" id="SignalP"/>
    </source>
</evidence>
<dbReference type="SUPFAM" id="SSF54117">
    <property type="entry name" value="Interleukin 8-like chemokines"/>
    <property type="match status" value="1"/>
</dbReference>
<keyword evidence="1" id="KW-0202">Cytokine</keyword>
<evidence type="ECO:0000256" key="2">
    <source>
        <dbReference type="SAM" id="MobiDB-lite"/>
    </source>
</evidence>
<dbReference type="GO" id="GO:0005615">
    <property type="term" value="C:extracellular space"/>
    <property type="evidence" value="ECO:0007669"/>
    <property type="project" value="UniProtKB-KW"/>
</dbReference>
<sequence>MRTSHILLLCILGAALLPSVICSSAIGPDDCCFKFYPRRVMKNLIKSYYLSDHRCSKAAVIQILSQVRDASVVLNIVFLCRTRSFECGPRKLTTKTSTQPNDIHTSQLPDIDLTSPSPGSTPQQIYGHSTPCFLQNVDPETFIKKQASANMGTPEPHYTPLLLLDRTGPTVTPTELSPWLGETIFGLLINAHNPLQKGK</sequence>
<protein>
    <recommendedName>
        <fullName evidence="4">Chemokine interleukin-8-like domain-containing protein</fullName>
    </recommendedName>
</protein>
<dbReference type="STRING" id="240159.A0A4V6XZ48"/>
<dbReference type="Proteomes" id="UP000298787">
    <property type="component" value="Chromosome 24"/>
</dbReference>
<dbReference type="InterPro" id="IPR001811">
    <property type="entry name" value="Chemokine_IL8-like_dom"/>
</dbReference>
<evidence type="ECO:0000313" key="5">
    <source>
        <dbReference type="EMBL" id="TKS92602.1"/>
    </source>
</evidence>
<feature type="domain" description="Chemokine interleukin-8-like" evidence="4">
    <location>
        <begin position="30"/>
        <end position="64"/>
    </location>
</feature>
<keyword evidence="6" id="KW-1185">Reference proteome</keyword>
<feature type="signal peptide" evidence="3">
    <location>
        <begin position="1"/>
        <end position="22"/>
    </location>
</feature>
<keyword evidence="3" id="KW-0732">Signal</keyword>
<gene>
    <name evidence="5" type="ORF">D9C73_027412</name>
</gene>
<dbReference type="EMBL" id="CM014101">
    <property type="protein sequence ID" value="TKS92602.1"/>
    <property type="molecule type" value="Genomic_DNA"/>
</dbReference>
<dbReference type="GO" id="GO:0008009">
    <property type="term" value="F:chemokine activity"/>
    <property type="evidence" value="ECO:0007669"/>
    <property type="project" value="InterPro"/>
</dbReference>
<feature type="region of interest" description="Disordered" evidence="2">
    <location>
        <begin position="91"/>
        <end position="122"/>
    </location>
</feature>
<dbReference type="GO" id="GO:0006955">
    <property type="term" value="P:immune response"/>
    <property type="evidence" value="ECO:0007669"/>
    <property type="project" value="InterPro"/>
</dbReference>
<dbReference type="InterPro" id="IPR036048">
    <property type="entry name" value="Interleukin_8-like_sf"/>
</dbReference>
<proteinExistence type="predicted"/>
<dbReference type="Gene3D" id="2.40.50.40">
    <property type="match status" value="1"/>
</dbReference>
<name>A0A4V6XZ48_COLLU</name>
<feature type="compositionally biased region" description="Polar residues" evidence="2">
    <location>
        <begin position="94"/>
        <end position="122"/>
    </location>
</feature>
<reference evidence="5 6" key="1">
    <citation type="submission" date="2019-01" db="EMBL/GenBank/DDBJ databases">
        <title>Genome Assembly of Collichthys lucidus.</title>
        <authorList>
            <person name="Cai M."/>
            <person name="Xiao S."/>
        </authorList>
    </citation>
    <scope>NUCLEOTIDE SEQUENCE [LARGE SCALE GENOMIC DNA]</scope>
    <source>
        <strain evidence="5">JT15FE1705JMU</strain>
        <tissue evidence="5">Muscle</tissue>
    </source>
</reference>
<evidence type="ECO:0000256" key="1">
    <source>
        <dbReference type="ARBA" id="ARBA00022514"/>
    </source>
</evidence>
<accession>A0A4V6XZ48</accession>
<evidence type="ECO:0000259" key="4">
    <source>
        <dbReference type="Pfam" id="PF00048"/>
    </source>
</evidence>
<evidence type="ECO:0000313" key="6">
    <source>
        <dbReference type="Proteomes" id="UP000298787"/>
    </source>
</evidence>
<organism evidence="5 6">
    <name type="scientific">Collichthys lucidus</name>
    <name type="common">Big head croaker</name>
    <name type="synonym">Sciaena lucida</name>
    <dbReference type="NCBI Taxonomy" id="240159"/>
    <lineage>
        <taxon>Eukaryota</taxon>
        <taxon>Metazoa</taxon>
        <taxon>Chordata</taxon>
        <taxon>Craniata</taxon>
        <taxon>Vertebrata</taxon>
        <taxon>Euteleostomi</taxon>
        <taxon>Actinopterygii</taxon>
        <taxon>Neopterygii</taxon>
        <taxon>Teleostei</taxon>
        <taxon>Neoteleostei</taxon>
        <taxon>Acanthomorphata</taxon>
        <taxon>Eupercaria</taxon>
        <taxon>Sciaenidae</taxon>
        <taxon>Collichthys</taxon>
    </lineage>
</organism>